<comment type="caution">
    <text evidence="1">The sequence shown here is derived from an EMBL/GenBank/DDBJ whole genome shotgun (WGS) entry which is preliminary data.</text>
</comment>
<protein>
    <submittedName>
        <fullName evidence="1">Uncharacterized protein</fullName>
    </submittedName>
</protein>
<dbReference type="EMBL" id="CM042047">
    <property type="protein sequence ID" value="KAI3769659.1"/>
    <property type="molecule type" value="Genomic_DNA"/>
</dbReference>
<evidence type="ECO:0000313" key="1">
    <source>
        <dbReference type="EMBL" id="KAI3769659.1"/>
    </source>
</evidence>
<dbReference type="Proteomes" id="UP001055879">
    <property type="component" value="Linkage Group LG01"/>
</dbReference>
<name>A0ACB9FEA3_ARCLA</name>
<reference evidence="2" key="1">
    <citation type="journal article" date="2022" name="Mol. Ecol. Resour.">
        <title>The genomes of chicory, endive, great burdock and yacon provide insights into Asteraceae palaeo-polyploidization history and plant inulin production.</title>
        <authorList>
            <person name="Fan W."/>
            <person name="Wang S."/>
            <person name="Wang H."/>
            <person name="Wang A."/>
            <person name="Jiang F."/>
            <person name="Liu H."/>
            <person name="Zhao H."/>
            <person name="Xu D."/>
            <person name="Zhang Y."/>
        </authorList>
    </citation>
    <scope>NUCLEOTIDE SEQUENCE [LARGE SCALE GENOMIC DNA]</scope>
    <source>
        <strain evidence="2">cv. Niubang</strain>
    </source>
</reference>
<keyword evidence="2" id="KW-1185">Reference proteome</keyword>
<accession>A0ACB9FEA3</accession>
<sequence length="494" mass="55298">MNLQAEELMKNQEVASDRRATGNRSPINAAVRENDYCRHWSGYRRRIGGIRPRGGSNGEEMGLNPKNGKDKLMEQPDDLDPDLEKIKMVGMASGSRPIILENNLDNGENSIRNYEGSEQRTEGNVNQPRSISMVEKGKKKKGQGFDKLKIKKGDVGSLGRGKMSFHRLKQMARTSAQKTGSKKVSKIGEIGKEDREGLSSSSSSSHTTQSFSATHRHEIEQLIKLLNRPRTRAEAINQLNRIYKKRGSAELGLLLWNSKGTAFALLQELATGYSLLSPPRQLNMCIASHPEAKIGFIEAQMPMYFYCFLNTTEQQPVQFDYLRLSSLGVIGTLVKEECPYTTEIVHFLLESEMVPLCLRCMDVGREVTKTVATFVLGKILEQQEGKIYCGSSIERFFAVSKALSKMVDGFSGKPRAPLLKNILLCYLHLSKISRCRDALVKCYPQILRNPAYLNYVCDASSRGLADRVVRSIIMAVGQHVQPVPLENRFSGMQL</sequence>
<organism evidence="1 2">
    <name type="scientific">Arctium lappa</name>
    <name type="common">Greater burdock</name>
    <name type="synonym">Lappa major</name>
    <dbReference type="NCBI Taxonomy" id="4217"/>
    <lineage>
        <taxon>Eukaryota</taxon>
        <taxon>Viridiplantae</taxon>
        <taxon>Streptophyta</taxon>
        <taxon>Embryophyta</taxon>
        <taxon>Tracheophyta</taxon>
        <taxon>Spermatophyta</taxon>
        <taxon>Magnoliopsida</taxon>
        <taxon>eudicotyledons</taxon>
        <taxon>Gunneridae</taxon>
        <taxon>Pentapetalae</taxon>
        <taxon>asterids</taxon>
        <taxon>campanulids</taxon>
        <taxon>Asterales</taxon>
        <taxon>Asteraceae</taxon>
        <taxon>Carduoideae</taxon>
        <taxon>Cardueae</taxon>
        <taxon>Arctiinae</taxon>
        <taxon>Arctium</taxon>
    </lineage>
</organism>
<gene>
    <name evidence="1" type="ORF">L6452_00768</name>
</gene>
<proteinExistence type="predicted"/>
<reference evidence="1 2" key="2">
    <citation type="journal article" date="2022" name="Mol. Ecol. Resour.">
        <title>The genomes of chicory, endive, great burdock and yacon provide insights into Asteraceae paleo-polyploidization history and plant inulin production.</title>
        <authorList>
            <person name="Fan W."/>
            <person name="Wang S."/>
            <person name="Wang H."/>
            <person name="Wang A."/>
            <person name="Jiang F."/>
            <person name="Liu H."/>
            <person name="Zhao H."/>
            <person name="Xu D."/>
            <person name="Zhang Y."/>
        </authorList>
    </citation>
    <scope>NUCLEOTIDE SEQUENCE [LARGE SCALE GENOMIC DNA]</scope>
    <source>
        <strain evidence="2">cv. Niubang</strain>
    </source>
</reference>
<evidence type="ECO:0000313" key="2">
    <source>
        <dbReference type="Proteomes" id="UP001055879"/>
    </source>
</evidence>